<sequence>MEQFWCSTNKRKATTEDLEQQSPVKKIATDGPVVTLSNNSLPSNMQGETGIDGPLGDSKPGPSSSSRQKNIENVQGGEGRRDKGANQALRTSAAINQTWKDELGSGHLLVSLSELFGESIFSFIPTPEMSLFL</sequence>
<dbReference type="AlphaFoldDB" id="A0AA88V6R7"/>
<comment type="caution">
    <text evidence="2">The sequence shown here is derived from an EMBL/GenBank/DDBJ whole genome shotgun (WGS) entry which is preliminary data.</text>
</comment>
<evidence type="ECO:0000313" key="3">
    <source>
        <dbReference type="Proteomes" id="UP001188597"/>
    </source>
</evidence>
<dbReference type="Proteomes" id="UP001188597">
    <property type="component" value="Unassembled WGS sequence"/>
</dbReference>
<feature type="compositionally biased region" description="Polar residues" evidence="1">
    <location>
        <begin position="61"/>
        <end position="73"/>
    </location>
</feature>
<keyword evidence="3" id="KW-1185">Reference proteome</keyword>
<dbReference type="EMBL" id="JAVXUP010002755">
    <property type="protein sequence ID" value="KAK3001580.1"/>
    <property type="molecule type" value="Genomic_DNA"/>
</dbReference>
<accession>A0AA88V6R7</accession>
<proteinExistence type="predicted"/>
<protein>
    <submittedName>
        <fullName evidence="2">Uncharacterized protein</fullName>
    </submittedName>
</protein>
<organism evidence="2 3">
    <name type="scientific">Escallonia herrerae</name>
    <dbReference type="NCBI Taxonomy" id="1293975"/>
    <lineage>
        <taxon>Eukaryota</taxon>
        <taxon>Viridiplantae</taxon>
        <taxon>Streptophyta</taxon>
        <taxon>Embryophyta</taxon>
        <taxon>Tracheophyta</taxon>
        <taxon>Spermatophyta</taxon>
        <taxon>Magnoliopsida</taxon>
        <taxon>eudicotyledons</taxon>
        <taxon>Gunneridae</taxon>
        <taxon>Pentapetalae</taxon>
        <taxon>asterids</taxon>
        <taxon>campanulids</taxon>
        <taxon>Escalloniales</taxon>
        <taxon>Escalloniaceae</taxon>
        <taxon>Escallonia</taxon>
    </lineage>
</organism>
<evidence type="ECO:0000313" key="2">
    <source>
        <dbReference type="EMBL" id="KAK3001580.1"/>
    </source>
</evidence>
<evidence type="ECO:0000256" key="1">
    <source>
        <dbReference type="SAM" id="MobiDB-lite"/>
    </source>
</evidence>
<feature type="compositionally biased region" description="Polar residues" evidence="1">
    <location>
        <begin position="35"/>
        <end position="47"/>
    </location>
</feature>
<feature type="region of interest" description="Disordered" evidence="1">
    <location>
        <begin position="1"/>
        <end position="89"/>
    </location>
</feature>
<name>A0AA88V6R7_9ASTE</name>
<gene>
    <name evidence="2" type="ORF">RJ639_021683</name>
</gene>
<reference evidence="2" key="1">
    <citation type="submission" date="2022-12" db="EMBL/GenBank/DDBJ databases">
        <title>Draft genome assemblies for two species of Escallonia (Escalloniales).</title>
        <authorList>
            <person name="Chanderbali A."/>
            <person name="Dervinis C."/>
            <person name="Anghel I."/>
            <person name="Soltis D."/>
            <person name="Soltis P."/>
            <person name="Zapata F."/>
        </authorList>
    </citation>
    <scope>NUCLEOTIDE SEQUENCE</scope>
    <source>
        <strain evidence="2">UCBG64.0493</strain>
        <tissue evidence="2">Leaf</tissue>
    </source>
</reference>